<proteinExistence type="predicted"/>
<evidence type="ECO:0000313" key="1">
    <source>
        <dbReference type="EMBL" id="KAJ2895760.1"/>
    </source>
</evidence>
<protein>
    <submittedName>
        <fullName evidence="1">Uncharacterized protein</fullName>
    </submittedName>
</protein>
<organism evidence="1 2">
    <name type="scientific">Coemansia aciculifera</name>
    <dbReference type="NCBI Taxonomy" id="417176"/>
    <lineage>
        <taxon>Eukaryota</taxon>
        <taxon>Fungi</taxon>
        <taxon>Fungi incertae sedis</taxon>
        <taxon>Zoopagomycota</taxon>
        <taxon>Kickxellomycotina</taxon>
        <taxon>Kickxellomycetes</taxon>
        <taxon>Kickxellales</taxon>
        <taxon>Kickxellaceae</taxon>
        <taxon>Coemansia</taxon>
    </lineage>
</organism>
<evidence type="ECO:0000313" key="2">
    <source>
        <dbReference type="Proteomes" id="UP001139981"/>
    </source>
</evidence>
<name>A0ACC1M3V0_9FUNG</name>
<dbReference type="Proteomes" id="UP001139981">
    <property type="component" value="Unassembled WGS sequence"/>
</dbReference>
<reference evidence="1" key="1">
    <citation type="submission" date="2022-07" db="EMBL/GenBank/DDBJ databases">
        <title>Phylogenomic reconstructions and comparative analyses of Kickxellomycotina fungi.</title>
        <authorList>
            <person name="Reynolds N.K."/>
            <person name="Stajich J.E."/>
            <person name="Barry K."/>
            <person name="Grigoriev I.V."/>
            <person name="Crous P."/>
            <person name="Smith M.E."/>
        </authorList>
    </citation>
    <scope>NUCLEOTIDE SEQUENCE</scope>
    <source>
        <strain evidence="1">CBS 190363</strain>
    </source>
</reference>
<dbReference type="EMBL" id="JANBVB010000259">
    <property type="protein sequence ID" value="KAJ2895760.1"/>
    <property type="molecule type" value="Genomic_DNA"/>
</dbReference>
<sequence length="101" mass="11243">MRSFIALPAALSCILALCNAANVGVSNRTQYKIYNTGNSKCFAVDNMFQGNSNQVLIYDSFPVMFYGNADCSNIVSMNYKGGWTDVNRPIRSFQVIRPDNQ</sequence>
<keyword evidence="2" id="KW-1185">Reference proteome</keyword>
<accession>A0ACC1M3V0</accession>
<gene>
    <name evidence="1" type="ORF">IWW38_002214</name>
</gene>
<comment type="caution">
    <text evidence="1">The sequence shown here is derived from an EMBL/GenBank/DDBJ whole genome shotgun (WGS) entry which is preliminary data.</text>
</comment>